<dbReference type="STRING" id="1129374.AJE_05011"/>
<organism evidence="1 2">
    <name type="scientific">Alishewanella jeotgali KCTC 22429</name>
    <dbReference type="NCBI Taxonomy" id="1129374"/>
    <lineage>
        <taxon>Bacteria</taxon>
        <taxon>Pseudomonadati</taxon>
        <taxon>Pseudomonadota</taxon>
        <taxon>Gammaproteobacteria</taxon>
        <taxon>Alteromonadales</taxon>
        <taxon>Alteromonadaceae</taxon>
        <taxon>Alishewanella</taxon>
    </lineage>
</organism>
<evidence type="ECO:0000313" key="1">
    <source>
        <dbReference type="EMBL" id="EHR41721.1"/>
    </source>
</evidence>
<comment type="caution">
    <text evidence="1">The sequence shown here is derived from an EMBL/GenBank/DDBJ whole genome shotgun (WGS) entry which is preliminary data.</text>
</comment>
<dbReference type="PATRIC" id="fig|1129374.4.peg.1006"/>
<keyword evidence="2" id="KW-1185">Reference proteome</keyword>
<sequence>MNKWVLLQPGQQPPQLAPDDFILLAMAQGGILRVMYRFVKNIRGNIGGYLVHDTVTPTAHDWHVYQPATLPYWVKLRQPRQARAIVQQHRLGLH</sequence>
<dbReference type="AlphaFoldDB" id="H3ZCC9"/>
<reference evidence="1 2" key="1">
    <citation type="journal article" date="2012" name="J. Bacteriol.">
        <title>Genome Sequence of Extracellular-Protease-Producing Alishewanella jeotgali Isolated from Traditional Korean Fermented Seafood.</title>
        <authorList>
            <person name="Jung J."/>
            <person name="Chun J."/>
            <person name="Park W."/>
        </authorList>
    </citation>
    <scope>NUCLEOTIDE SEQUENCE [LARGE SCALE GENOMIC DNA]</scope>
    <source>
        <strain evidence="1 2">KCTC 22429</strain>
    </source>
</reference>
<name>H3ZCC9_9ALTE</name>
<accession>H3ZCC9</accession>
<dbReference type="Proteomes" id="UP000012046">
    <property type="component" value="Unassembled WGS sequence"/>
</dbReference>
<gene>
    <name evidence="1" type="ORF">AJE_05011</name>
</gene>
<protein>
    <submittedName>
        <fullName evidence="1">Uncharacterized protein</fullName>
    </submittedName>
</protein>
<dbReference type="EMBL" id="AHTH01000010">
    <property type="protein sequence ID" value="EHR41721.1"/>
    <property type="molecule type" value="Genomic_DNA"/>
</dbReference>
<dbReference type="RefSeq" id="WP_008949950.1">
    <property type="nucleotide sequence ID" value="NZ_AHTH01000010.1"/>
</dbReference>
<evidence type="ECO:0000313" key="2">
    <source>
        <dbReference type="Proteomes" id="UP000012046"/>
    </source>
</evidence>
<proteinExistence type="predicted"/>